<gene>
    <name evidence="1" type="ORF">SAMN05216207_10739</name>
</gene>
<evidence type="ECO:0000313" key="2">
    <source>
        <dbReference type="Proteomes" id="UP000199614"/>
    </source>
</evidence>
<proteinExistence type="predicted"/>
<dbReference type="Proteomes" id="UP000199614">
    <property type="component" value="Unassembled WGS sequence"/>
</dbReference>
<dbReference type="EMBL" id="FOUY01000073">
    <property type="protein sequence ID" value="SFO50882.1"/>
    <property type="molecule type" value="Genomic_DNA"/>
</dbReference>
<accession>A0A1I5HRG5</accession>
<sequence>MLIEPVLAGVSLAGRAAGFAPELLIGPVAGQ</sequence>
<dbReference type="AlphaFoldDB" id="A0A1I5HRG5"/>
<reference evidence="1 2" key="1">
    <citation type="submission" date="2016-10" db="EMBL/GenBank/DDBJ databases">
        <authorList>
            <person name="de Groot N.N."/>
        </authorList>
    </citation>
    <scope>NUCLEOTIDE SEQUENCE [LARGE SCALE GENOMIC DNA]</scope>
    <source>
        <strain evidence="1 2">CGMCC 4.1877</strain>
    </source>
</reference>
<organism evidence="1 2">
    <name type="scientific">Pseudonocardia ammonioxydans</name>
    <dbReference type="NCBI Taxonomy" id="260086"/>
    <lineage>
        <taxon>Bacteria</taxon>
        <taxon>Bacillati</taxon>
        <taxon>Actinomycetota</taxon>
        <taxon>Actinomycetes</taxon>
        <taxon>Pseudonocardiales</taxon>
        <taxon>Pseudonocardiaceae</taxon>
        <taxon>Pseudonocardia</taxon>
    </lineage>
</organism>
<name>A0A1I5HRG5_PSUAM</name>
<keyword evidence="2" id="KW-1185">Reference proteome</keyword>
<protein>
    <submittedName>
        <fullName evidence="1">Uncharacterized protein</fullName>
    </submittedName>
</protein>
<evidence type="ECO:0000313" key="1">
    <source>
        <dbReference type="EMBL" id="SFO50882.1"/>
    </source>
</evidence>